<dbReference type="AlphaFoldDB" id="A0A9N9LSY9"/>
<comment type="caution">
    <text evidence="1">The sequence shown here is derived from an EMBL/GenBank/DDBJ whole genome shotgun (WGS) entry which is preliminary data.</text>
</comment>
<dbReference type="EMBL" id="CAJVRM010000304">
    <property type="protein sequence ID" value="CAG8979278.1"/>
    <property type="molecule type" value="Genomic_DNA"/>
</dbReference>
<keyword evidence="2" id="KW-1185">Reference proteome</keyword>
<protein>
    <submittedName>
        <fullName evidence="1">Uncharacterized protein</fullName>
    </submittedName>
</protein>
<evidence type="ECO:0000313" key="1">
    <source>
        <dbReference type="EMBL" id="CAG8979278.1"/>
    </source>
</evidence>
<reference evidence="1" key="1">
    <citation type="submission" date="2021-07" db="EMBL/GenBank/DDBJ databases">
        <authorList>
            <person name="Durling M."/>
        </authorList>
    </citation>
    <scope>NUCLEOTIDE SEQUENCE</scope>
</reference>
<organism evidence="1 2">
    <name type="scientific">Hymenoscyphus albidus</name>
    <dbReference type="NCBI Taxonomy" id="595503"/>
    <lineage>
        <taxon>Eukaryota</taxon>
        <taxon>Fungi</taxon>
        <taxon>Dikarya</taxon>
        <taxon>Ascomycota</taxon>
        <taxon>Pezizomycotina</taxon>
        <taxon>Leotiomycetes</taxon>
        <taxon>Helotiales</taxon>
        <taxon>Helotiaceae</taxon>
        <taxon>Hymenoscyphus</taxon>
    </lineage>
</organism>
<proteinExistence type="predicted"/>
<dbReference type="Proteomes" id="UP000701801">
    <property type="component" value="Unassembled WGS sequence"/>
</dbReference>
<evidence type="ECO:0000313" key="2">
    <source>
        <dbReference type="Proteomes" id="UP000701801"/>
    </source>
</evidence>
<name>A0A9N9LSY9_9HELO</name>
<sequence length="78" mass="8998">MSNLTCRSQVSGLGLEVELIKRLELPFTFTPDSHKQIEIHPIKTRRYLSQIHNERISSQQLSNTAHNLLKSNLRKSKS</sequence>
<gene>
    <name evidence="1" type="ORF">HYALB_00013446</name>
</gene>
<accession>A0A9N9LSY9</accession>